<dbReference type="RefSeq" id="WP_198881060.1">
    <property type="nucleotide sequence ID" value="NZ_JAEKJA010000003.1"/>
</dbReference>
<keyword evidence="6" id="KW-1185">Reference proteome</keyword>
<feature type="compositionally biased region" description="Basic and acidic residues" evidence="3">
    <location>
        <begin position="509"/>
        <end position="535"/>
    </location>
</feature>
<dbReference type="InterPro" id="IPR008274">
    <property type="entry name" value="AldOxase/xan_DH_MoCoBD1"/>
</dbReference>
<gene>
    <name evidence="5" type="ORF">JCR33_05735</name>
</gene>
<name>A0A934IPF2_9HYPH</name>
<protein>
    <submittedName>
        <fullName evidence="5">Xanthine dehydrogenase family protein molybdopterin-binding subunit</fullName>
    </submittedName>
</protein>
<dbReference type="Pfam" id="PF01315">
    <property type="entry name" value="Ald_Xan_dh_C"/>
    <property type="match status" value="1"/>
</dbReference>
<dbReference type="AlphaFoldDB" id="A0A934IPF2"/>
<evidence type="ECO:0000313" key="5">
    <source>
        <dbReference type="EMBL" id="MBJ3775179.1"/>
    </source>
</evidence>
<proteinExistence type="predicted"/>
<dbReference type="InterPro" id="IPR036856">
    <property type="entry name" value="Ald_Oxase/Xan_DH_a/b_sf"/>
</dbReference>
<feature type="compositionally biased region" description="Pro residues" evidence="3">
    <location>
        <begin position="541"/>
        <end position="556"/>
    </location>
</feature>
<keyword evidence="1" id="KW-0500">Molybdenum</keyword>
<sequence length="574" mass="62515">MAIEFRKDLFADERDDDLNEIGKPTQRQDMLGHVTGRSPFYDDHLFDGLCHIRCARSPHHHARIRRVDTSAAERMPGVRRVITARDVPHNLNTLLSLLDFGLDDEELIASERVAYKGEPVAAVIADTERQAREACRAVRVDWEALPHVLDVEEAIKPGAPAVNPAYPGNLFVYHGKYDHQKLRYGDVEAALRTADHVVTGRYQMSPIEQAPIETCGAIAAPETNDRFVCYTSTQALFFSLGTAVKLLDVSSARLHFIGGTVGGGFGGKVDSLHEPMAILGTMLTGRPCKYMFDREEEMQVGAPRGAERWYLTDGVMNDGRIVARKFVGYFDAGATTRLSSYAIIKGVGHLPGPYTIPNVYADVYCVFTNRTPATAMRGFGVTGVDFAIESHMDEVADTIGMDPIELRILNAYRDGDMKAHRRLAKNTALVECCQVAAGKAGWGLSQAARAASSLTGGGGARAELPAFTATDEHGRVAGFSSGSYAQGGRPAEPTGRGDPRPAPGSAPRPEPRHEPPRHEPPRHEPSRTPEPRREPAYAGAPPRPEPPSPAPPAPGEPPRRAPTRFSSISGLRRR</sequence>
<dbReference type="Gene3D" id="3.30.365.10">
    <property type="entry name" value="Aldehyde oxidase/xanthine dehydrogenase, molybdopterin binding domain"/>
    <property type="match status" value="3"/>
</dbReference>
<keyword evidence="2" id="KW-0560">Oxidoreductase</keyword>
<feature type="domain" description="Aldehyde oxidase/xanthine dehydrogenase a/b hammerhead" evidence="4">
    <location>
        <begin position="35"/>
        <end position="146"/>
    </location>
</feature>
<dbReference type="GO" id="GO:0005506">
    <property type="term" value="F:iron ion binding"/>
    <property type="evidence" value="ECO:0007669"/>
    <property type="project" value="InterPro"/>
</dbReference>
<dbReference type="InterPro" id="IPR000674">
    <property type="entry name" value="Ald_Oxase/Xan_DH_a/b"/>
</dbReference>
<dbReference type="Gene3D" id="3.90.1170.50">
    <property type="entry name" value="Aldehyde oxidase/xanthine dehydrogenase, a/b hammerhead"/>
    <property type="match status" value="1"/>
</dbReference>
<dbReference type="InterPro" id="IPR037165">
    <property type="entry name" value="AldOxase/xan_DH_Mopterin-bd_sf"/>
</dbReference>
<dbReference type="Proteomes" id="UP000609531">
    <property type="component" value="Unassembled WGS sequence"/>
</dbReference>
<dbReference type="EMBL" id="JAEKJA010000003">
    <property type="protein sequence ID" value="MBJ3775179.1"/>
    <property type="molecule type" value="Genomic_DNA"/>
</dbReference>
<comment type="caution">
    <text evidence="5">The sequence shown here is derived from an EMBL/GenBank/DDBJ whole genome shotgun (WGS) entry which is preliminary data.</text>
</comment>
<dbReference type="GO" id="GO:0016491">
    <property type="term" value="F:oxidoreductase activity"/>
    <property type="evidence" value="ECO:0007669"/>
    <property type="project" value="UniProtKB-KW"/>
</dbReference>
<feature type="region of interest" description="Disordered" evidence="3">
    <location>
        <begin position="467"/>
        <end position="574"/>
    </location>
</feature>
<evidence type="ECO:0000259" key="4">
    <source>
        <dbReference type="SMART" id="SM01008"/>
    </source>
</evidence>
<evidence type="ECO:0000256" key="2">
    <source>
        <dbReference type="ARBA" id="ARBA00023002"/>
    </source>
</evidence>
<evidence type="ECO:0000256" key="3">
    <source>
        <dbReference type="SAM" id="MobiDB-lite"/>
    </source>
</evidence>
<evidence type="ECO:0000313" key="6">
    <source>
        <dbReference type="Proteomes" id="UP000609531"/>
    </source>
</evidence>
<organism evidence="5 6">
    <name type="scientific">Acuticoccus mangrovi</name>
    <dbReference type="NCBI Taxonomy" id="2796142"/>
    <lineage>
        <taxon>Bacteria</taxon>
        <taxon>Pseudomonadati</taxon>
        <taxon>Pseudomonadota</taxon>
        <taxon>Alphaproteobacteria</taxon>
        <taxon>Hyphomicrobiales</taxon>
        <taxon>Amorphaceae</taxon>
        <taxon>Acuticoccus</taxon>
    </lineage>
</organism>
<dbReference type="PANTHER" id="PTHR11908">
    <property type="entry name" value="XANTHINE DEHYDROGENASE"/>
    <property type="match status" value="1"/>
</dbReference>
<dbReference type="SUPFAM" id="SSF54665">
    <property type="entry name" value="CO dehydrogenase molybdoprotein N-domain-like"/>
    <property type="match status" value="1"/>
</dbReference>
<reference evidence="5" key="1">
    <citation type="submission" date="2020-12" db="EMBL/GenBank/DDBJ databases">
        <title>Bacterial taxonomy.</title>
        <authorList>
            <person name="Pan X."/>
        </authorList>
    </citation>
    <scope>NUCLEOTIDE SEQUENCE</scope>
    <source>
        <strain evidence="5">B2012</strain>
    </source>
</reference>
<dbReference type="Pfam" id="PF02738">
    <property type="entry name" value="MoCoBD_1"/>
    <property type="match status" value="1"/>
</dbReference>
<dbReference type="SUPFAM" id="SSF56003">
    <property type="entry name" value="Molybdenum cofactor-binding domain"/>
    <property type="match status" value="1"/>
</dbReference>
<feature type="compositionally biased region" description="Polar residues" evidence="3">
    <location>
        <begin position="564"/>
        <end position="574"/>
    </location>
</feature>
<evidence type="ECO:0000256" key="1">
    <source>
        <dbReference type="ARBA" id="ARBA00022505"/>
    </source>
</evidence>
<dbReference type="InterPro" id="IPR016208">
    <property type="entry name" value="Ald_Oxase/xanthine_DH-like"/>
</dbReference>
<accession>A0A934IPF2</accession>
<dbReference type="PANTHER" id="PTHR11908:SF132">
    <property type="entry name" value="ALDEHYDE OXIDASE 1-RELATED"/>
    <property type="match status" value="1"/>
</dbReference>
<dbReference type="SMART" id="SM01008">
    <property type="entry name" value="Ald_Xan_dh_C"/>
    <property type="match status" value="1"/>
</dbReference>